<dbReference type="AlphaFoldDB" id="A0A4R7SRG1"/>
<dbReference type="InterPro" id="IPR023296">
    <property type="entry name" value="Glyco_hydro_beta-prop_sf"/>
</dbReference>
<dbReference type="EMBL" id="SOCA01000001">
    <property type="protein sequence ID" value="TDU81842.1"/>
    <property type="molecule type" value="Genomic_DNA"/>
</dbReference>
<name>A0A4R7SRG1_9BACT</name>
<proteinExistence type="predicted"/>
<evidence type="ECO:0000313" key="1">
    <source>
        <dbReference type="EMBL" id="TDU81842.1"/>
    </source>
</evidence>
<evidence type="ECO:0000313" key="2">
    <source>
        <dbReference type="Proteomes" id="UP000295662"/>
    </source>
</evidence>
<dbReference type="OrthoDB" id="180690at2"/>
<gene>
    <name evidence="1" type="ORF">EI77_01154</name>
</gene>
<dbReference type="SUPFAM" id="SSF75005">
    <property type="entry name" value="Arabinanase/levansucrase/invertase"/>
    <property type="match status" value="1"/>
</dbReference>
<dbReference type="Gene3D" id="2.115.10.20">
    <property type="entry name" value="Glycosyl hydrolase domain, family 43"/>
    <property type="match status" value="1"/>
</dbReference>
<dbReference type="Proteomes" id="UP000295662">
    <property type="component" value="Unassembled WGS sequence"/>
</dbReference>
<protein>
    <submittedName>
        <fullName evidence="1">Uncharacterized protein</fullName>
    </submittedName>
</protein>
<accession>A0A4R7SRG1</accession>
<reference evidence="1 2" key="1">
    <citation type="submission" date="2019-03" db="EMBL/GenBank/DDBJ databases">
        <title>Genomic Encyclopedia of Archaeal and Bacterial Type Strains, Phase II (KMG-II): from individual species to whole genera.</title>
        <authorList>
            <person name="Goeker M."/>
        </authorList>
    </citation>
    <scope>NUCLEOTIDE SEQUENCE [LARGE SCALE GENOMIC DNA]</scope>
    <source>
        <strain evidence="1 2">ATCC 25309</strain>
    </source>
</reference>
<sequence length="503" mass="56224">MISQLRQSSLFSKARLFLLSILLSWGSVQAEEKVLFSFDDHWLPFQYGVRLSLVSSQSSSGTASNQVIAMGPPGAPDSRGVIYYGSVCEVNGELWMWYLGMGDQDEERRYRIHFAKSKDGRKWEKPALGLVKYGANSDNNLVDLDQGGFSVAGCIVYHEPEETDANRRFKMVFTGSKYPGLLFGVAYSPDGVRWTESPQNPRGANKMEPQGGIKYKGAYLLNGQFGGSPSSPVRSLVTQMSYDFEHWTEASVQGFRRDPIAPRPINRTGARDGEQVHLGAGLWDRGNVVLGFYGQWHGHPNNDRRWVSIDTGFLVSHDALHFYEPIPDFRIIEAKETPDWWLPDGTTRPLDRAPAIMQGQGFANVGEETLFWYSIWVVPHAGVRVARWERDRLGYLQSSKQNAHVVSALLSTNGNPTTVSLNVSGLGEYSSVKVTVLDEQFRPLPGYEAAQCTGPAKSGLRESVTWGDKKNIITDKPIRLRIDFTGVRPEDIRLYAAYVTSEK</sequence>
<organism evidence="1 2">
    <name type="scientific">Prosthecobacter fusiformis</name>
    <dbReference type="NCBI Taxonomy" id="48464"/>
    <lineage>
        <taxon>Bacteria</taxon>
        <taxon>Pseudomonadati</taxon>
        <taxon>Verrucomicrobiota</taxon>
        <taxon>Verrucomicrobiia</taxon>
        <taxon>Verrucomicrobiales</taxon>
        <taxon>Verrucomicrobiaceae</taxon>
        <taxon>Prosthecobacter</taxon>
    </lineage>
</organism>
<dbReference type="RefSeq" id="WP_133793756.1">
    <property type="nucleotide sequence ID" value="NZ_SOCA01000001.1"/>
</dbReference>
<comment type="caution">
    <text evidence="1">The sequence shown here is derived from an EMBL/GenBank/DDBJ whole genome shotgun (WGS) entry which is preliminary data.</text>
</comment>
<keyword evidence="2" id="KW-1185">Reference proteome</keyword>